<evidence type="ECO:0000313" key="2">
    <source>
        <dbReference type="Proteomes" id="UP000521943"/>
    </source>
</evidence>
<reference evidence="1 2" key="1">
    <citation type="submission" date="2020-07" db="EMBL/GenBank/DDBJ databases">
        <title>Comparative genomics of pyrophilous fungi reveals a link between fire events and developmental genes.</title>
        <authorList>
            <consortium name="DOE Joint Genome Institute"/>
            <person name="Steindorff A.S."/>
            <person name="Carver A."/>
            <person name="Calhoun S."/>
            <person name="Stillman K."/>
            <person name="Liu H."/>
            <person name="Lipzen A."/>
            <person name="Pangilinan J."/>
            <person name="Labutti K."/>
            <person name="Bruns T.D."/>
            <person name="Grigoriev I.V."/>
        </authorList>
    </citation>
    <scope>NUCLEOTIDE SEQUENCE [LARGE SCALE GENOMIC DNA]</scope>
    <source>
        <strain evidence="1 2">CBS 144469</strain>
    </source>
</reference>
<proteinExistence type="predicted"/>
<dbReference type="OrthoDB" id="10292361at2759"/>
<accession>A0A8H6HUQ2</accession>
<protein>
    <submittedName>
        <fullName evidence="1">Uncharacterized protein</fullName>
    </submittedName>
</protein>
<evidence type="ECO:0000313" key="1">
    <source>
        <dbReference type="EMBL" id="KAF6753555.1"/>
    </source>
</evidence>
<dbReference type="EMBL" id="JACGCI010000039">
    <property type="protein sequence ID" value="KAF6753555.1"/>
    <property type="molecule type" value="Genomic_DNA"/>
</dbReference>
<comment type="caution">
    <text evidence="1">The sequence shown here is derived from an EMBL/GenBank/DDBJ whole genome shotgun (WGS) entry which is preliminary data.</text>
</comment>
<gene>
    <name evidence="1" type="ORF">DFP72DRAFT_409265</name>
</gene>
<dbReference type="Proteomes" id="UP000521943">
    <property type="component" value="Unassembled WGS sequence"/>
</dbReference>
<name>A0A8H6HUQ2_9AGAR</name>
<keyword evidence="2" id="KW-1185">Reference proteome</keyword>
<sequence>MTLPGIASLSLSGSDPVHLKDDDNIFPTLESLKLSSSDPAYVKEVDDAMESISILYTAPGMADWIEYAFGLDRGDLDDGKTKEVTTEVKGQSSRACRLPQTVVQRLLVCRSLWDRFWDGHWAILPLDSDHATMIAEFARNTDDECFVYERENLVDMLRPQFGQPGEGGRYEYRLLYWPHLIQITRADGTPCPAFGETVTSEVHPACAMISVFRFLDMDGSAELDRVEKLGNEPASFLELKDQLSLIRSQVSKFQKAASILYFPREFLAKNPRLKRPMPPYMIHEGPGKPPGGTMTVVDALDLSKFLPSQGR</sequence>
<dbReference type="AlphaFoldDB" id="A0A8H6HUQ2"/>
<organism evidence="1 2">
    <name type="scientific">Ephemerocybe angulata</name>
    <dbReference type="NCBI Taxonomy" id="980116"/>
    <lineage>
        <taxon>Eukaryota</taxon>
        <taxon>Fungi</taxon>
        <taxon>Dikarya</taxon>
        <taxon>Basidiomycota</taxon>
        <taxon>Agaricomycotina</taxon>
        <taxon>Agaricomycetes</taxon>
        <taxon>Agaricomycetidae</taxon>
        <taxon>Agaricales</taxon>
        <taxon>Agaricineae</taxon>
        <taxon>Psathyrellaceae</taxon>
        <taxon>Ephemerocybe</taxon>
    </lineage>
</organism>